<dbReference type="AlphaFoldDB" id="A0A8I0PY73"/>
<sequence length="93" mass="11040">MYPEKNLKAENTEGWKRNISHIEGEGFFRESPIRLTYYKFFNRYVASNSGGSHHAAMVVYQSLHYNLEYKREGKIDAIDINIEKITELQNYLY</sequence>
<proteinExistence type="predicted"/>
<comment type="caution">
    <text evidence="1">The sequence shown here is derived from an EMBL/GenBank/DDBJ whole genome shotgun (WGS) entry which is preliminary data.</text>
</comment>
<dbReference type="Proteomes" id="UP000650477">
    <property type="component" value="Unassembled WGS sequence"/>
</dbReference>
<evidence type="ECO:0000313" key="2">
    <source>
        <dbReference type="Proteomes" id="UP000650477"/>
    </source>
</evidence>
<gene>
    <name evidence="1" type="ORF">CYG68_19385</name>
</gene>
<accession>A0A8I0PY73</accession>
<evidence type="ECO:0000313" key="1">
    <source>
        <dbReference type="EMBL" id="MBE8614523.1"/>
    </source>
</evidence>
<name>A0A8I0PY73_MORMO</name>
<dbReference type="EMBL" id="PKLF01000028">
    <property type="protein sequence ID" value="MBE8614523.1"/>
    <property type="molecule type" value="Genomic_DNA"/>
</dbReference>
<reference evidence="1" key="1">
    <citation type="submission" date="2017-12" db="EMBL/GenBank/DDBJ databases">
        <title>Genome sequencing and analysis.</title>
        <authorList>
            <person name="Huang Y.-T."/>
        </authorList>
    </citation>
    <scope>NUCLEOTIDE SEQUENCE</scope>
    <source>
        <strain evidence="1">VGH116</strain>
    </source>
</reference>
<protein>
    <submittedName>
        <fullName evidence="1">Uncharacterized protein</fullName>
    </submittedName>
</protein>
<organism evidence="1 2">
    <name type="scientific">Morganella morganii</name>
    <name type="common">Proteus morganii</name>
    <dbReference type="NCBI Taxonomy" id="582"/>
    <lineage>
        <taxon>Bacteria</taxon>
        <taxon>Pseudomonadati</taxon>
        <taxon>Pseudomonadota</taxon>
        <taxon>Gammaproteobacteria</taxon>
        <taxon>Enterobacterales</taxon>
        <taxon>Morganellaceae</taxon>
        <taxon>Morganella</taxon>
    </lineage>
</organism>